<keyword evidence="1" id="KW-0472">Membrane</keyword>
<feature type="transmembrane region" description="Helical" evidence="1">
    <location>
        <begin position="12"/>
        <end position="31"/>
    </location>
</feature>
<dbReference type="EMBL" id="AE016877">
    <property type="protein sequence ID" value="AAP08690.1"/>
    <property type="molecule type" value="Genomic_DNA"/>
</dbReference>
<sequence length="39" mass="4954">MFSYKKTSFTFYIFYLQSLLKPYLLVQMYAFDFYLQQIY</sequence>
<organism evidence="2 3">
    <name type="scientific">Bacillus cereus (strain ATCC 14579 / DSM 31 / CCUG 7414 / JCM 2152 / NBRC 15305 / NCIMB 9373 / NCTC 2599 / NRRL B-3711)</name>
    <dbReference type="NCBI Taxonomy" id="226900"/>
    <lineage>
        <taxon>Bacteria</taxon>
        <taxon>Bacillati</taxon>
        <taxon>Bacillota</taxon>
        <taxon>Bacilli</taxon>
        <taxon>Bacillales</taxon>
        <taxon>Bacillaceae</taxon>
        <taxon>Bacillus</taxon>
        <taxon>Bacillus cereus group</taxon>
    </lineage>
</organism>
<name>Q81F84_BACCR</name>
<evidence type="ECO:0000313" key="2">
    <source>
        <dbReference type="EMBL" id="AAP08690.1"/>
    </source>
</evidence>
<protein>
    <submittedName>
        <fullName evidence="2">Uncharacterized protein</fullName>
    </submittedName>
</protein>
<evidence type="ECO:0000313" key="3">
    <source>
        <dbReference type="Proteomes" id="UP000001417"/>
    </source>
</evidence>
<evidence type="ECO:0000256" key="1">
    <source>
        <dbReference type="SAM" id="Phobius"/>
    </source>
</evidence>
<dbReference type="KEGG" id="bce:BC1714"/>
<gene>
    <name evidence="2" type="ordered locus">BC_1714</name>
</gene>
<keyword evidence="1" id="KW-0812">Transmembrane</keyword>
<keyword evidence="1" id="KW-1133">Transmembrane helix</keyword>
<dbReference type="Proteomes" id="UP000001417">
    <property type="component" value="Chromosome"/>
</dbReference>
<dbReference type="HOGENOM" id="CLU_3304598_0_0_9"/>
<proteinExistence type="predicted"/>
<keyword evidence="3" id="KW-1185">Reference proteome</keyword>
<accession>Q81F84</accession>
<reference evidence="2 3" key="1">
    <citation type="journal article" date="2003" name="Nature">
        <title>Genome sequence of Bacillus cereus and comparative analysis with Bacillus anthracis.</title>
        <authorList>
            <person name="Ivanova N."/>
            <person name="Sorokin A."/>
            <person name="Anderson I."/>
            <person name="Galleron N."/>
            <person name="Candelon B."/>
            <person name="Kapatral V."/>
            <person name="Bhattacharyya A."/>
            <person name="Reznik G."/>
            <person name="Mikhailova N."/>
            <person name="Lapidus A."/>
            <person name="Chu L."/>
            <person name="Mazur M."/>
            <person name="Goltsman E."/>
            <person name="Larsen N."/>
            <person name="D'Souza M."/>
            <person name="Walunas T."/>
            <person name="Grechkin Y."/>
            <person name="Pusch G."/>
            <person name="Haselkorn R."/>
            <person name="Fonstein M."/>
            <person name="Ehrlich S.D."/>
            <person name="Overbeek R."/>
            <person name="Kyrpides N."/>
        </authorList>
    </citation>
    <scope>NUCLEOTIDE SEQUENCE [LARGE SCALE GENOMIC DNA]</scope>
    <source>
        <strain evidence="3">ATCC 14579 / DSM 31 / CCUG 7414 / JCM 2152 / NBRC 15305 / NCIMB 9373 / NCTC 2599 / NRRL B-3711</strain>
    </source>
</reference>
<dbReference type="AlphaFoldDB" id="Q81F84"/>